<protein>
    <recommendedName>
        <fullName evidence="3">Ig-like domain-containing protein</fullName>
    </recommendedName>
</protein>
<dbReference type="Proteomes" id="UP000499080">
    <property type="component" value="Unassembled WGS sequence"/>
</dbReference>
<organism evidence="1 2">
    <name type="scientific">Araneus ventricosus</name>
    <name type="common">Orbweaver spider</name>
    <name type="synonym">Epeira ventricosa</name>
    <dbReference type="NCBI Taxonomy" id="182803"/>
    <lineage>
        <taxon>Eukaryota</taxon>
        <taxon>Metazoa</taxon>
        <taxon>Ecdysozoa</taxon>
        <taxon>Arthropoda</taxon>
        <taxon>Chelicerata</taxon>
        <taxon>Arachnida</taxon>
        <taxon>Araneae</taxon>
        <taxon>Araneomorphae</taxon>
        <taxon>Entelegynae</taxon>
        <taxon>Araneoidea</taxon>
        <taxon>Araneidae</taxon>
        <taxon>Araneus</taxon>
    </lineage>
</organism>
<evidence type="ECO:0000313" key="2">
    <source>
        <dbReference type="Proteomes" id="UP000499080"/>
    </source>
</evidence>
<evidence type="ECO:0000313" key="1">
    <source>
        <dbReference type="EMBL" id="GBM55466.1"/>
    </source>
</evidence>
<dbReference type="OrthoDB" id="6436952at2759"/>
<dbReference type="SUPFAM" id="SSF48726">
    <property type="entry name" value="Immunoglobulin"/>
    <property type="match status" value="1"/>
</dbReference>
<dbReference type="InterPro" id="IPR036179">
    <property type="entry name" value="Ig-like_dom_sf"/>
</dbReference>
<proteinExistence type="predicted"/>
<name>A0A4Y2GRV2_ARAVE</name>
<keyword evidence="2" id="KW-1185">Reference proteome</keyword>
<reference evidence="1 2" key="1">
    <citation type="journal article" date="2019" name="Sci. Rep.">
        <title>Orb-weaving spider Araneus ventricosus genome elucidates the spidroin gene catalogue.</title>
        <authorList>
            <person name="Kono N."/>
            <person name="Nakamura H."/>
            <person name="Ohtoshi R."/>
            <person name="Moran D.A.P."/>
            <person name="Shinohara A."/>
            <person name="Yoshida Y."/>
            <person name="Fujiwara M."/>
            <person name="Mori M."/>
            <person name="Tomita M."/>
            <person name="Arakawa K."/>
        </authorList>
    </citation>
    <scope>NUCLEOTIDE SEQUENCE [LARGE SCALE GENOMIC DNA]</scope>
</reference>
<dbReference type="AlphaFoldDB" id="A0A4Y2GRV2"/>
<gene>
    <name evidence="1" type="ORF">AVEN_27825_1</name>
</gene>
<evidence type="ECO:0008006" key="3">
    <source>
        <dbReference type="Google" id="ProtNLM"/>
    </source>
</evidence>
<comment type="caution">
    <text evidence="1">The sequence shown here is derived from an EMBL/GenBank/DDBJ whole genome shotgun (WGS) entry which is preliminary data.</text>
</comment>
<accession>A0A4Y2GRV2</accession>
<dbReference type="EMBL" id="BGPR01001502">
    <property type="protein sequence ID" value="GBM55466.1"/>
    <property type="molecule type" value="Genomic_DNA"/>
</dbReference>
<sequence>MASYISLPLENMHYVWYMEKDSEFDALPSNMKGSPSGSVLTISELRKEQEGVMTCAVYSNLGILVAKKRFLIKEISSNDILMNPTTEPILSTRTEILNTHNKTRKPEEKIEESQTARVRKVWIGYYVKKASMLTQYG</sequence>